<protein>
    <submittedName>
        <fullName evidence="1">Uncharacterized protein</fullName>
    </submittedName>
</protein>
<dbReference type="Proteomes" id="UP001221757">
    <property type="component" value="Unassembled WGS sequence"/>
</dbReference>
<proteinExistence type="predicted"/>
<reference evidence="1" key="1">
    <citation type="submission" date="2023-03" db="EMBL/GenBank/DDBJ databases">
        <title>Massive genome expansion in bonnet fungi (Mycena s.s.) driven by repeated elements and novel gene families across ecological guilds.</title>
        <authorList>
            <consortium name="Lawrence Berkeley National Laboratory"/>
            <person name="Harder C.B."/>
            <person name="Miyauchi S."/>
            <person name="Viragh M."/>
            <person name="Kuo A."/>
            <person name="Thoen E."/>
            <person name="Andreopoulos B."/>
            <person name="Lu D."/>
            <person name="Skrede I."/>
            <person name="Drula E."/>
            <person name="Henrissat B."/>
            <person name="Morin E."/>
            <person name="Kohler A."/>
            <person name="Barry K."/>
            <person name="LaButti K."/>
            <person name="Morin E."/>
            <person name="Salamov A."/>
            <person name="Lipzen A."/>
            <person name="Mereny Z."/>
            <person name="Hegedus B."/>
            <person name="Baldrian P."/>
            <person name="Stursova M."/>
            <person name="Weitz H."/>
            <person name="Taylor A."/>
            <person name="Grigoriev I.V."/>
            <person name="Nagy L.G."/>
            <person name="Martin F."/>
            <person name="Kauserud H."/>
        </authorList>
    </citation>
    <scope>NUCLEOTIDE SEQUENCE</scope>
    <source>
        <strain evidence="1">CBHHK067</strain>
    </source>
</reference>
<comment type="caution">
    <text evidence="1">The sequence shown here is derived from an EMBL/GenBank/DDBJ whole genome shotgun (WGS) entry which is preliminary data.</text>
</comment>
<organism evidence="1 2">
    <name type="scientific">Mycena rosella</name>
    <name type="common">Pink bonnet</name>
    <name type="synonym">Agaricus rosellus</name>
    <dbReference type="NCBI Taxonomy" id="1033263"/>
    <lineage>
        <taxon>Eukaryota</taxon>
        <taxon>Fungi</taxon>
        <taxon>Dikarya</taxon>
        <taxon>Basidiomycota</taxon>
        <taxon>Agaricomycotina</taxon>
        <taxon>Agaricomycetes</taxon>
        <taxon>Agaricomycetidae</taxon>
        <taxon>Agaricales</taxon>
        <taxon>Marasmiineae</taxon>
        <taxon>Mycenaceae</taxon>
        <taxon>Mycena</taxon>
    </lineage>
</organism>
<accession>A0AAD7CQS1</accession>
<feature type="non-terminal residue" evidence="1">
    <location>
        <position position="1"/>
    </location>
</feature>
<dbReference type="AlphaFoldDB" id="A0AAD7CQS1"/>
<evidence type="ECO:0000313" key="1">
    <source>
        <dbReference type="EMBL" id="KAJ7658992.1"/>
    </source>
</evidence>
<keyword evidence="2" id="KW-1185">Reference proteome</keyword>
<name>A0AAD7CQS1_MYCRO</name>
<evidence type="ECO:0000313" key="2">
    <source>
        <dbReference type="Proteomes" id="UP001221757"/>
    </source>
</evidence>
<sequence length="63" mass="7227">DSEIGFDCSGTLIKMRLRGVIYGGQGHFTCRFFDRTVSMWLHDGITTSRQCIQEDELIQVSDR</sequence>
<dbReference type="EMBL" id="JARKIE010000273">
    <property type="protein sequence ID" value="KAJ7658992.1"/>
    <property type="molecule type" value="Genomic_DNA"/>
</dbReference>
<feature type="non-terminal residue" evidence="1">
    <location>
        <position position="63"/>
    </location>
</feature>
<gene>
    <name evidence="1" type="ORF">B0H17DRAFT_836194</name>
</gene>